<dbReference type="AlphaFoldDB" id="A0A371CYQ3"/>
<evidence type="ECO:0000256" key="1">
    <source>
        <dbReference type="SAM" id="Phobius"/>
    </source>
</evidence>
<keyword evidence="1" id="KW-0812">Transmembrane</keyword>
<name>A0A371CYQ3_9APHY</name>
<evidence type="ECO:0000313" key="2">
    <source>
        <dbReference type="EMBL" id="RDX45412.1"/>
    </source>
</evidence>
<dbReference type="Proteomes" id="UP000256964">
    <property type="component" value="Unassembled WGS sequence"/>
</dbReference>
<sequence length="113" mass="12460">MIHDDVYWIYLYIDRTIPPLYYTPRTVRLSVSYLPLLVLALLCLNLVSVSLSQSVLLVRVRVSNHPQRAPESGLAAVGKVQTSRATVAGLRIANAGLRGVVNGLKHGSRAPRR</sequence>
<keyword evidence="3" id="KW-1185">Reference proteome</keyword>
<protein>
    <submittedName>
        <fullName evidence="2">Uncharacterized protein</fullName>
    </submittedName>
</protein>
<gene>
    <name evidence="2" type="ORF">OH76DRAFT_1007026</name>
</gene>
<organism evidence="2 3">
    <name type="scientific">Lentinus brumalis</name>
    <dbReference type="NCBI Taxonomy" id="2498619"/>
    <lineage>
        <taxon>Eukaryota</taxon>
        <taxon>Fungi</taxon>
        <taxon>Dikarya</taxon>
        <taxon>Basidiomycota</taxon>
        <taxon>Agaricomycotina</taxon>
        <taxon>Agaricomycetes</taxon>
        <taxon>Polyporales</taxon>
        <taxon>Polyporaceae</taxon>
        <taxon>Lentinus</taxon>
    </lineage>
</organism>
<accession>A0A371CYQ3</accession>
<proteinExistence type="predicted"/>
<keyword evidence="1" id="KW-0472">Membrane</keyword>
<feature type="transmembrane region" description="Helical" evidence="1">
    <location>
        <begin position="33"/>
        <end position="58"/>
    </location>
</feature>
<reference evidence="2 3" key="1">
    <citation type="journal article" date="2018" name="Biotechnol. Biofuels">
        <title>Integrative visual omics of the white-rot fungus Polyporus brumalis exposes the biotechnological potential of its oxidative enzymes for delignifying raw plant biomass.</title>
        <authorList>
            <person name="Miyauchi S."/>
            <person name="Rancon A."/>
            <person name="Drula E."/>
            <person name="Hage H."/>
            <person name="Chaduli D."/>
            <person name="Favel A."/>
            <person name="Grisel S."/>
            <person name="Henrissat B."/>
            <person name="Herpoel-Gimbert I."/>
            <person name="Ruiz-Duenas F.J."/>
            <person name="Chevret D."/>
            <person name="Hainaut M."/>
            <person name="Lin J."/>
            <person name="Wang M."/>
            <person name="Pangilinan J."/>
            <person name="Lipzen A."/>
            <person name="Lesage-Meessen L."/>
            <person name="Navarro D."/>
            <person name="Riley R."/>
            <person name="Grigoriev I.V."/>
            <person name="Zhou S."/>
            <person name="Raouche S."/>
            <person name="Rosso M.N."/>
        </authorList>
    </citation>
    <scope>NUCLEOTIDE SEQUENCE [LARGE SCALE GENOMIC DNA]</scope>
    <source>
        <strain evidence="2 3">BRFM 1820</strain>
    </source>
</reference>
<evidence type="ECO:0000313" key="3">
    <source>
        <dbReference type="Proteomes" id="UP000256964"/>
    </source>
</evidence>
<dbReference type="EMBL" id="KZ857438">
    <property type="protein sequence ID" value="RDX45412.1"/>
    <property type="molecule type" value="Genomic_DNA"/>
</dbReference>
<keyword evidence="1" id="KW-1133">Transmembrane helix</keyword>